<sequence length="244" mass="28119">MNSQSVCTKIHPKDDPNRRPGTSTDPGWKYDFWPNIDKRDLVECSLSTRQMNGGFRDITICPKTTTELRKQMLKYILSKQKKKVSLSIDDGEDGDEDDGDQDDVHELHSSVGDSNFVKMPSFDSPKRKNRLEWKRLNDLVYVQYNRNIATRFEKLYISGKGFNPLVIEEFQGENEWVVDDPLWLFVDESNGASNANLPHNVPRAARGDLTYTQRRNHNDDVSSSKCRRNLNLDCIMSQTRIQGC</sequence>
<gene>
    <name evidence="2" type="ORF">POM88_021684</name>
</gene>
<name>A0AAD8IDV1_9APIA</name>
<dbReference type="Proteomes" id="UP001237642">
    <property type="component" value="Unassembled WGS sequence"/>
</dbReference>
<keyword evidence="3" id="KW-1185">Reference proteome</keyword>
<evidence type="ECO:0000313" key="2">
    <source>
        <dbReference type="EMBL" id="KAK1383949.1"/>
    </source>
</evidence>
<evidence type="ECO:0000313" key="3">
    <source>
        <dbReference type="Proteomes" id="UP001237642"/>
    </source>
</evidence>
<feature type="compositionally biased region" description="Acidic residues" evidence="1">
    <location>
        <begin position="89"/>
        <end position="101"/>
    </location>
</feature>
<proteinExistence type="predicted"/>
<dbReference type="AlphaFoldDB" id="A0AAD8IDV1"/>
<accession>A0AAD8IDV1</accession>
<feature type="region of interest" description="Disordered" evidence="1">
    <location>
        <begin position="1"/>
        <end position="27"/>
    </location>
</feature>
<reference evidence="2" key="1">
    <citation type="submission" date="2023-02" db="EMBL/GenBank/DDBJ databases">
        <title>Genome of toxic invasive species Heracleum sosnowskyi carries increased number of genes despite the absence of recent whole-genome duplications.</title>
        <authorList>
            <person name="Schelkunov M."/>
            <person name="Shtratnikova V."/>
            <person name="Makarenko M."/>
            <person name="Klepikova A."/>
            <person name="Omelchenko D."/>
            <person name="Novikova G."/>
            <person name="Obukhova E."/>
            <person name="Bogdanov V."/>
            <person name="Penin A."/>
            <person name="Logacheva M."/>
        </authorList>
    </citation>
    <scope>NUCLEOTIDE SEQUENCE</scope>
    <source>
        <strain evidence="2">Hsosn_3</strain>
        <tissue evidence="2">Leaf</tissue>
    </source>
</reference>
<comment type="caution">
    <text evidence="2">The sequence shown here is derived from an EMBL/GenBank/DDBJ whole genome shotgun (WGS) entry which is preliminary data.</text>
</comment>
<feature type="region of interest" description="Disordered" evidence="1">
    <location>
        <begin position="86"/>
        <end position="109"/>
    </location>
</feature>
<dbReference type="EMBL" id="JAUIZM010000005">
    <property type="protein sequence ID" value="KAK1383949.1"/>
    <property type="molecule type" value="Genomic_DNA"/>
</dbReference>
<protein>
    <submittedName>
        <fullName evidence="2">Uncharacterized protein</fullName>
    </submittedName>
</protein>
<reference evidence="2" key="2">
    <citation type="submission" date="2023-05" db="EMBL/GenBank/DDBJ databases">
        <authorList>
            <person name="Schelkunov M.I."/>
        </authorList>
    </citation>
    <scope>NUCLEOTIDE SEQUENCE</scope>
    <source>
        <strain evidence="2">Hsosn_3</strain>
        <tissue evidence="2">Leaf</tissue>
    </source>
</reference>
<organism evidence="2 3">
    <name type="scientific">Heracleum sosnowskyi</name>
    <dbReference type="NCBI Taxonomy" id="360622"/>
    <lineage>
        <taxon>Eukaryota</taxon>
        <taxon>Viridiplantae</taxon>
        <taxon>Streptophyta</taxon>
        <taxon>Embryophyta</taxon>
        <taxon>Tracheophyta</taxon>
        <taxon>Spermatophyta</taxon>
        <taxon>Magnoliopsida</taxon>
        <taxon>eudicotyledons</taxon>
        <taxon>Gunneridae</taxon>
        <taxon>Pentapetalae</taxon>
        <taxon>asterids</taxon>
        <taxon>campanulids</taxon>
        <taxon>Apiales</taxon>
        <taxon>Apiaceae</taxon>
        <taxon>Apioideae</taxon>
        <taxon>apioid superclade</taxon>
        <taxon>Tordylieae</taxon>
        <taxon>Tordyliinae</taxon>
        <taxon>Heracleum</taxon>
    </lineage>
</organism>
<evidence type="ECO:0000256" key="1">
    <source>
        <dbReference type="SAM" id="MobiDB-lite"/>
    </source>
</evidence>